<protein>
    <submittedName>
        <fullName evidence="1">Uncharacterized protein</fullName>
    </submittedName>
</protein>
<keyword evidence="2" id="KW-1185">Reference proteome</keyword>
<dbReference type="RefSeq" id="XP_018384405.1">
    <property type="nucleotide sequence ID" value="XM_018530491.1"/>
</dbReference>
<gene>
    <name evidence="1" type="ORF">CC77DRAFT_178466</name>
</gene>
<dbReference type="Proteomes" id="UP000077248">
    <property type="component" value="Unassembled WGS sequence"/>
</dbReference>
<accession>A0A177DGI5</accession>
<dbReference type="OMA" id="ATWIMEA"/>
<dbReference type="EMBL" id="KV441482">
    <property type="protein sequence ID" value="OAG18984.1"/>
    <property type="molecule type" value="Genomic_DNA"/>
</dbReference>
<dbReference type="AlphaFoldDB" id="A0A177DGI5"/>
<organism evidence="1 2">
    <name type="scientific">Alternaria alternata</name>
    <name type="common">Alternaria rot fungus</name>
    <name type="synonym">Torula alternata</name>
    <dbReference type="NCBI Taxonomy" id="5599"/>
    <lineage>
        <taxon>Eukaryota</taxon>
        <taxon>Fungi</taxon>
        <taxon>Dikarya</taxon>
        <taxon>Ascomycota</taxon>
        <taxon>Pezizomycotina</taxon>
        <taxon>Dothideomycetes</taxon>
        <taxon>Pleosporomycetidae</taxon>
        <taxon>Pleosporales</taxon>
        <taxon>Pleosporineae</taxon>
        <taxon>Pleosporaceae</taxon>
        <taxon>Alternaria</taxon>
        <taxon>Alternaria sect. Alternaria</taxon>
        <taxon>Alternaria alternata complex</taxon>
    </lineage>
</organism>
<proteinExistence type="predicted"/>
<dbReference type="VEuPathDB" id="FungiDB:CC77DRAFT_178466"/>
<evidence type="ECO:0000313" key="1">
    <source>
        <dbReference type="EMBL" id="OAG18984.1"/>
    </source>
</evidence>
<reference evidence="1 2" key="1">
    <citation type="submission" date="2016-05" db="EMBL/GenBank/DDBJ databases">
        <title>Comparative analysis of secretome profiles of manganese(II)-oxidizing ascomycete fungi.</title>
        <authorList>
            <consortium name="DOE Joint Genome Institute"/>
            <person name="Zeiner C.A."/>
            <person name="Purvine S.O."/>
            <person name="Zink E.M."/>
            <person name="Wu S."/>
            <person name="Pasa-Tolic L."/>
            <person name="Chaput D.L."/>
            <person name="Haridas S."/>
            <person name="Grigoriev I.V."/>
            <person name="Santelli C.M."/>
            <person name="Hansel C.M."/>
        </authorList>
    </citation>
    <scope>NUCLEOTIDE SEQUENCE [LARGE SCALE GENOMIC DNA]</scope>
    <source>
        <strain evidence="1 2">SRC1lrK2f</strain>
    </source>
</reference>
<sequence length="416" mass="47841">MSTSQPPKCYLLRIPRELRDAIYAYYLSDDGYYHQPESNTLRHADRSAIDLALTLSCKQVAAEMIALPLKLNAVEFRTHLAPIETAGIGERKWLFRKPPPRDRHSDDYSAPPSRAGHFHFLLARLHDKEADACVIAFNAYGTEELAKCISERFPQSCLGKQLQKLLPNKVTEASYYEVMDRFRNSTFYERQAMQFLLENISAFATQANIVNESNHKSENEFKLPLGPMSRHASEVVASRISSVEWPPWVMPTALHISKLHEIVNSVDKSDPEHGYCSNAHKLRYYESAASQCIRFLGMLEQDASFRLRHLIIREDRRSCTKPRCHAYGLIPYLRGLPHLRVDHHVDMWHVIFTTDYSGLARLGLDLRSWPDPRFIPWLSNAVDETATWIKEAMHLRRAGMPPSAYRLHLEAPMETV</sequence>
<dbReference type="KEGG" id="aalt:CC77DRAFT_178466"/>
<dbReference type="GeneID" id="29116085"/>
<name>A0A177DGI5_ALTAL</name>
<evidence type="ECO:0000313" key="2">
    <source>
        <dbReference type="Proteomes" id="UP000077248"/>
    </source>
</evidence>